<organism evidence="2 3">
    <name type="scientific">Actinomadura vinacea</name>
    <dbReference type="NCBI Taxonomy" id="115336"/>
    <lineage>
        <taxon>Bacteria</taxon>
        <taxon>Bacillati</taxon>
        <taxon>Actinomycetota</taxon>
        <taxon>Actinomycetes</taxon>
        <taxon>Streptosporangiales</taxon>
        <taxon>Thermomonosporaceae</taxon>
        <taxon>Actinomadura</taxon>
    </lineage>
</organism>
<feature type="compositionally biased region" description="Basic residues" evidence="1">
    <location>
        <begin position="72"/>
        <end position="83"/>
    </location>
</feature>
<reference evidence="3" key="1">
    <citation type="journal article" date="2019" name="Int. J. Syst. Evol. Microbiol.">
        <title>The Global Catalogue of Microorganisms (GCM) 10K type strain sequencing project: providing services to taxonomists for standard genome sequencing and annotation.</title>
        <authorList>
            <consortium name="The Broad Institute Genomics Platform"/>
            <consortium name="The Broad Institute Genome Sequencing Center for Infectious Disease"/>
            <person name="Wu L."/>
            <person name="Ma J."/>
        </authorList>
    </citation>
    <scope>NUCLEOTIDE SEQUENCE [LARGE SCALE GENOMIC DNA]</scope>
    <source>
        <strain evidence="3">JCM 3325</strain>
    </source>
</reference>
<name>A0ABP5VEW2_9ACTN</name>
<gene>
    <name evidence="2" type="ORF">GCM10010191_05960</name>
</gene>
<proteinExistence type="predicted"/>
<sequence>MPDPVGDADHHPFGEAELVALLKSWLPERTGLIDDAVRTSRELPGMPMWATPCALAATPIHLPSEESARPPGVRRRRDHRRPRGPLPAARAVTRPRRPIRLRISM</sequence>
<keyword evidence="3" id="KW-1185">Reference proteome</keyword>
<feature type="region of interest" description="Disordered" evidence="1">
    <location>
        <begin position="60"/>
        <end position="105"/>
    </location>
</feature>
<comment type="caution">
    <text evidence="2">The sequence shown here is derived from an EMBL/GenBank/DDBJ whole genome shotgun (WGS) entry which is preliminary data.</text>
</comment>
<accession>A0ABP5VEW2</accession>
<dbReference type="Proteomes" id="UP001501231">
    <property type="component" value="Unassembled WGS sequence"/>
</dbReference>
<evidence type="ECO:0000256" key="1">
    <source>
        <dbReference type="SAM" id="MobiDB-lite"/>
    </source>
</evidence>
<feature type="compositionally biased region" description="Basic residues" evidence="1">
    <location>
        <begin position="93"/>
        <end position="105"/>
    </location>
</feature>
<dbReference type="EMBL" id="BAAARW010000002">
    <property type="protein sequence ID" value="GAA2401483.1"/>
    <property type="molecule type" value="Genomic_DNA"/>
</dbReference>
<evidence type="ECO:0000313" key="2">
    <source>
        <dbReference type="EMBL" id="GAA2401483.1"/>
    </source>
</evidence>
<protein>
    <submittedName>
        <fullName evidence="2">Uncharacterized protein</fullName>
    </submittedName>
</protein>
<dbReference type="RefSeq" id="WP_344586777.1">
    <property type="nucleotide sequence ID" value="NZ_BAAARW010000002.1"/>
</dbReference>
<evidence type="ECO:0000313" key="3">
    <source>
        <dbReference type="Proteomes" id="UP001501231"/>
    </source>
</evidence>